<dbReference type="Gene3D" id="1.10.10.60">
    <property type="entry name" value="Homeodomain-like"/>
    <property type="match status" value="1"/>
</dbReference>
<dbReference type="Pfam" id="PF12833">
    <property type="entry name" value="HTH_18"/>
    <property type="match status" value="1"/>
</dbReference>
<dbReference type="EMBL" id="JALNMH010000009">
    <property type="protein sequence ID" value="MCK7594389.1"/>
    <property type="molecule type" value="Genomic_DNA"/>
</dbReference>
<keyword evidence="1" id="KW-0805">Transcription regulation</keyword>
<evidence type="ECO:0000259" key="4">
    <source>
        <dbReference type="PROSITE" id="PS01124"/>
    </source>
</evidence>
<evidence type="ECO:0000256" key="2">
    <source>
        <dbReference type="ARBA" id="ARBA00023125"/>
    </source>
</evidence>
<dbReference type="SUPFAM" id="SSF46689">
    <property type="entry name" value="Homeodomain-like"/>
    <property type="match status" value="1"/>
</dbReference>
<evidence type="ECO:0000313" key="6">
    <source>
        <dbReference type="Proteomes" id="UP001431449"/>
    </source>
</evidence>
<dbReference type="PANTHER" id="PTHR46796">
    <property type="entry name" value="HTH-TYPE TRANSCRIPTIONAL ACTIVATOR RHAS-RELATED"/>
    <property type="match status" value="1"/>
</dbReference>
<dbReference type="InterPro" id="IPR018060">
    <property type="entry name" value="HTH_AraC"/>
</dbReference>
<accession>A0ABT0GJK0</accession>
<protein>
    <submittedName>
        <fullName evidence="5">Helix-turn-helix domain-containing protein</fullName>
    </submittedName>
</protein>
<comment type="caution">
    <text evidence="5">The sequence shown here is derived from an EMBL/GenBank/DDBJ whole genome shotgun (WGS) entry which is preliminary data.</text>
</comment>
<sequence length="286" mass="31663">MATRAPSTIREHRHDSPLGSWRVALCEPSPALAPLVAALWFGEGAVSYQRDRILPNGQSFLLINLGPPQYLVDEAGQRRPFTDIWYSAQRQTPIDTEAPHGQRLLGVALHPGATHALFGLPAHELSGRILALDDLLGDRVHALRQRLLDLPDDASRFALVERWLQSQPGTALPPHLGEALRRIRRSQGQLEVARLAGELGLSRQRLGGLFKEHVGLPAKTLSRLQRFHGALALLQGRERVPWVELAAHCGYYDQSHLIRDFRAFSGYAPGEFLRRARPDGGSVVVA</sequence>
<dbReference type="InterPro" id="IPR050204">
    <property type="entry name" value="AraC_XylS_family_regulators"/>
</dbReference>
<keyword evidence="3" id="KW-0804">Transcription</keyword>
<gene>
    <name evidence="5" type="ORF">M0G41_11995</name>
</gene>
<keyword evidence="6" id="KW-1185">Reference proteome</keyword>
<dbReference type="PROSITE" id="PS01124">
    <property type="entry name" value="HTH_ARAC_FAMILY_2"/>
    <property type="match status" value="1"/>
</dbReference>
<dbReference type="InterPro" id="IPR009057">
    <property type="entry name" value="Homeodomain-like_sf"/>
</dbReference>
<evidence type="ECO:0000313" key="5">
    <source>
        <dbReference type="EMBL" id="MCK7594389.1"/>
    </source>
</evidence>
<dbReference type="SMART" id="SM00342">
    <property type="entry name" value="HTH_ARAC"/>
    <property type="match status" value="1"/>
</dbReference>
<feature type="domain" description="HTH araC/xylS-type" evidence="4">
    <location>
        <begin position="177"/>
        <end position="275"/>
    </location>
</feature>
<keyword evidence="2" id="KW-0238">DNA-binding</keyword>
<evidence type="ECO:0000256" key="1">
    <source>
        <dbReference type="ARBA" id="ARBA00023015"/>
    </source>
</evidence>
<reference evidence="5" key="1">
    <citation type="submission" date="2022-04" db="EMBL/GenBank/DDBJ databases">
        <title>Lysobacter sp. CAU 1642 isolated from sea sand.</title>
        <authorList>
            <person name="Kim W."/>
        </authorList>
    </citation>
    <scope>NUCLEOTIDE SEQUENCE</scope>
    <source>
        <strain evidence="5">CAU 1642</strain>
    </source>
</reference>
<proteinExistence type="predicted"/>
<dbReference type="Proteomes" id="UP001431449">
    <property type="component" value="Unassembled WGS sequence"/>
</dbReference>
<organism evidence="5 6">
    <name type="scientific">Pseudomarimonas salicorniae</name>
    <dbReference type="NCBI Taxonomy" id="2933270"/>
    <lineage>
        <taxon>Bacteria</taxon>
        <taxon>Pseudomonadati</taxon>
        <taxon>Pseudomonadota</taxon>
        <taxon>Gammaproteobacteria</taxon>
        <taxon>Lysobacterales</taxon>
        <taxon>Lysobacteraceae</taxon>
        <taxon>Pseudomarimonas</taxon>
    </lineage>
</organism>
<name>A0ABT0GJK0_9GAMM</name>
<dbReference type="Pfam" id="PF20240">
    <property type="entry name" value="DUF6597"/>
    <property type="match status" value="1"/>
</dbReference>
<dbReference type="RefSeq" id="WP_248209503.1">
    <property type="nucleotide sequence ID" value="NZ_JALNMH010000009.1"/>
</dbReference>
<evidence type="ECO:0000256" key="3">
    <source>
        <dbReference type="ARBA" id="ARBA00023163"/>
    </source>
</evidence>
<dbReference type="InterPro" id="IPR046532">
    <property type="entry name" value="DUF6597"/>
</dbReference>